<reference evidence="1 2" key="1">
    <citation type="journal article" date="2010" name="Nature">
        <title>The Ectocarpus genome and the independent evolution of multicellularity in brown algae.</title>
        <authorList>
            <person name="Cock J.M."/>
            <person name="Sterck L."/>
            <person name="Rouze P."/>
            <person name="Scornet D."/>
            <person name="Allen A.E."/>
            <person name="Amoutzias G."/>
            <person name="Anthouard V."/>
            <person name="Artiguenave F."/>
            <person name="Aury J.M."/>
            <person name="Badger J.H."/>
            <person name="Beszteri B."/>
            <person name="Billiau K."/>
            <person name="Bonnet E."/>
            <person name="Bothwell J.H."/>
            <person name="Bowler C."/>
            <person name="Boyen C."/>
            <person name="Brownlee C."/>
            <person name="Carrano C.J."/>
            <person name="Charrier B."/>
            <person name="Cho G.Y."/>
            <person name="Coelho S.M."/>
            <person name="Collen J."/>
            <person name="Corre E."/>
            <person name="Da Silva C."/>
            <person name="Delage L."/>
            <person name="Delaroque N."/>
            <person name="Dittami S.M."/>
            <person name="Doulbeau S."/>
            <person name="Elias M."/>
            <person name="Farnham G."/>
            <person name="Gachon C.M."/>
            <person name="Gschloessl B."/>
            <person name="Heesch S."/>
            <person name="Jabbari K."/>
            <person name="Jubin C."/>
            <person name="Kawai H."/>
            <person name="Kimura K."/>
            <person name="Kloareg B."/>
            <person name="Kupper F.C."/>
            <person name="Lang D."/>
            <person name="Le Bail A."/>
            <person name="Leblanc C."/>
            <person name="Lerouge P."/>
            <person name="Lohr M."/>
            <person name="Lopez P.J."/>
            <person name="Martens C."/>
            <person name="Maumus F."/>
            <person name="Michel G."/>
            <person name="Miranda-Saavedra D."/>
            <person name="Morales J."/>
            <person name="Moreau H."/>
            <person name="Motomura T."/>
            <person name="Nagasato C."/>
            <person name="Napoli C.A."/>
            <person name="Nelson D.R."/>
            <person name="Nyvall-Collen P."/>
            <person name="Peters A.F."/>
            <person name="Pommier C."/>
            <person name="Potin P."/>
            <person name="Poulain J."/>
            <person name="Quesneville H."/>
            <person name="Read B."/>
            <person name="Rensing S.A."/>
            <person name="Ritter A."/>
            <person name="Rousvoal S."/>
            <person name="Samanta M."/>
            <person name="Samson G."/>
            <person name="Schroeder D.C."/>
            <person name="Segurens B."/>
            <person name="Strittmatter M."/>
            <person name="Tonon T."/>
            <person name="Tregear J.W."/>
            <person name="Valentin K."/>
            <person name="von Dassow P."/>
            <person name="Yamagishi T."/>
            <person name="Van de Peer Y."/>
            <person name="Wincker P."/>
        </authorList>
    </citation>
    <scope>NUCLEOTIDE SEQUENCE [LARGE SCALE GENOMIC DNA]</scope>
    <source>
        <strain evidence="2">Ec32 / CCAP1310/4</strain>
    </source>
</reference>
<sequence length="83" mass="8877">MLRFAVSKVATVALRPAVSAAAPRAVVAATTALPPQQQRFFSAKEDEEVVKVVLADSLEWALSSPPPIHQFDEPPIVVEIAEA</sequence>
<dbReference type="OrthoDB" id="184190at2759"/>
<dbReference type="EMBL" id="FN648007">
    <property type="protein sequence ID" value="CBN78667.1"/>
    <property type="molecule type" value="Genomic_DNA"/>
</dbReference>
<dbReference type="InParanoid" id="D8LF69"/>
<accession>D8LF69</accession>
<name>D8LF69_ECTSI</name>
<dbReference type="AlphaFoldDB" id="D8LF69"/>
<organism evidence="1 2">
    <name type="scientific">Ectocarpus siliculosus</name>
    <name type="common">Brown alga</name>
    <name type="synonym">Conferva siliculosa</name>
    <dbReference type="NCBI Taxonomy" id="2880"/>
    <lineage>
        <taxon>Eukaryota</taxon>
        <taxon>Sar</taxon>
        <taxon>Stramenopiles</taxon>
        <taxon>Ochrophyta</taxon>
        <taxon>PX clade</taxon>
        <taxon>Phaeophyceae</taxon>
        <taxon>Ectocarpales</taxon>
        <taxon>Ectocarpaceae</taxon>
        <taxon>Ectocarpus</taxon>
    </lineage>
</organism>
<dbReference type="EMBL" id="FN649741">
    <property type="protein sequence ID" value="CBN78667.1"/>
    <property type="molecule type" value="Genomic_DNA"/>
</dbReference>
<protein>
    <submittedName>
        <fullName evidence="1">Uncharacterized protein</fullName>
    </submittedName>
</protein>
<evidence type="ECO:0000313" key="2">
    <source>
        <dbReference type="Proteomes" id="UP000002630"/>
    </source>
</evidence>
<dbReference type="Proteomes" id="UP000002630">
    <property type="component" value="Linkage Group LG16"/>
</dbReference>
<evidence type="ECO:0000313" key="1">
    <source>
        <dbReference type="EMBL" id="CBN78667.1"/>
    </source>
</evidence>
<proteinExistence type="predicted"/>
<keyword evidence="2" id="KW-1185">Reference proteome</keyword>
<gene>
    <name evidence="1" type="ORF">Esi_0141_0062</name>
</gene>